<dbReference type="InterPro" id="IPR045034">
    <property type="entry name" value="O-acyltransferase_WSD1-like"/>
</dbReference>
<organism evidence="3 4">
    <name type="scientific">Operophtera brumata</name>
    <name type="common">Winter moth</name>
    <name type="synonym">Phalaena brumata</name>
    <dbReference type="NCBI Taxonomy" id="104452"/>
    <lineage>
        <taxon>Eukaryota</taxon>
        <taxon>Metazoa</taxon>
        <taxon>Ecdysozoa</taxon>
        <taxon>Arthropoda</taxon>
        <taxon>Hexapoda</taxon>
        <taxon>Insecta</taxon>
        <taxon>Pterygota</taxon>
        <taxon>Neoptera</taxon>
        <taxon>Endopterygota</taxon>
        <taxon>Lepidoptera</taxon>
        <taxon>Glossata</taxon>
        <taxon>Ditrysia</taxon>
        <taxon>Geometroidea</taxon>
        <taxon>Geometridae</taxon>
        <taxon>Larentiinae</taxon>
        <taxon>Operophtera</taxon>
    </lineage>
</organism>
<feature type="compositionally biased region" description="Basic and acidic residues" evidence="1">
    <location>
        <begin position="21"/>
        <end position="35"/>
    </location>
</feature>
<feature type="compositionally biased region" description="Basic and acidic residues" evidence="1">
    <location>
        <begin position="1"/>
        <end position="11"/>
    </location>
</feature>
<dbReference type="PANTHER" id="PTHR31650">
    <property type="entry name" value="O-ACYLTRANSFERASE (WSD1-LIKE) FAMILY PROTEIN"/>
    <property type="match status" value="1"/>
</dbReference>
<evidence type="ECO:0000313" key="4">
    <source>
        <dbReference type="Proteomes" id="UP000037510"/>
    </source>
</evidence>
<feature type="region of interest" description="Disordered" evidence="1">
    <location>
        <begin position="287"/>
        <end position="311"/>
    </location>
</feature>
<dbReference type="GO" id="GO:0019432">
    <property type="term" value="P:triglyceride biosynthetic process"/>
    <property type="evidence" value="ECO:0007669"/>
    <property type="project" value="TreeGrafter"/>
</dbReference>
<gene>
    <name evidence="3" type="ORF">OBRU01_16807</name>
</gene>
<dbReference type="InterPro" id="IPR009721">
    <property type="entry name" value="O-acyltransferase_WSD1_C"/>
</dbReference>
<evidence type="ECO:0000259" key="2">
    <source>
        <dbReference type="Pfam" id="PF06974"/>
    </source>
</evidence>
<name>A0A0L7L268_OPEBR</name>
<feature type="region of interest" description="Disordered" evidence="1">
    <location>
        <begin position="1024"/>
        <end position="1059"/>
    </location>
</feature>
<comment type="caution">
    <text evidence="3">The sequence shown here is derived from an EMBL/GenBank/DDBJ whole genome shotgun (WGS) entry which is preliminary data.</text>
</comment>
<reference evidence="3 4" key="1">
    <citation type="journal article" date="2015" name="Genome Biol. Evol.">
        <title>The genome of winter moth (Operophtera brumata) provides a genomic perspective on sexual dimorphism and phenology.</title>
        <authorList>
            <person name="Derks M.F."/>
            <person name="Smit S."/>
            <person name="Salis L."/>
            <person name="Schijlen E."/>
            <person name="Bossers A."/>
            <person name="Mateman C."/>
            <person name="Pijl A.S."/>
            <person name="de Ridder D."/>
            <person name="Groenen M.A."/>
            <person name="Visser M.E."/>
            <person name="Megens H.J."/>
        </authorList>
    </citation>
    <scope>NUCLEOTIDE SEQUENCE [LARGE SCALE GENOMIC DNA]</scope>
    <source>
        <strain evidence="3">WM2013NL</strain>
        <tissue evidence="3">Head and thorax</tissue>
    </source>
</reference>
<evidence type="ECO:0000313" key="3">
    <source>
        <dbReference type="EMBL" id="KOB69421.1"/>
    </source>
</evidence>
<dbReference type="GO" id="GO:0005886">
    <property type="term" value="C:plasma membrane"/>
    <property type="evidence" value="ECO:0007669"/>
    <property type="project" value="TreeGrafter"/>
</dbReference>
<evidence type="ECO:0000256" key="1">
    <source>
        <dbReference type="SAM" id="MobiDB-lite"/>
    </source>
</evidence>
<feature type="compositionally biased region" description="Polar residues" evidence="1">
    <location>
        <begin position="287"/>
        <end position="309"/>
    </location>
</feature>
<proteinExistence type="predicted"/>
<dbReference type="GO" id="GO:0008374">
    <property type="term" value="F:O-acyltransferase activity"/>
    <property type="evidence" value="ECO:0007669"/>
    <property type="project" value="InterPro"/>
</dbReference>
<sequence length="1059" mass="118866">MSESHEPRSDDTCNVATQTDRLLRVSESHEPRSDDTCNVATQTDRLRPPMTTSLTSSDNSGLVSASLTTFLRSLHSSITVLYITPLNSSHYLSQCKEHCSSVINNIFNRTQCLVSNFITSHWFVVFREYMSKKMTFAPTSIWNEQVSARKLPSYSEAQKTKRPVTNGNVIKTCQCGARKVNGLNGDDIQTDKRDPVHLKTNSRVGSKYLQALATNTENRRYVKRDSSVGEKTDRKMVYSTRSRSIENFHHSQNYLTERVKNIVIEEVPTIKHHTSYGDLYNGRISSKESVNGNRHSPSLNGQSTDTDYSSDGGYKSLPSSINCNTSSPKRVSGIPRRSIEQKFISTKHVKASARRVLQKDVSAKLLDAKGCKRKRDVDFAEEGCAFALARGDLYVLCVLDRLVRVSKHLWLRLLSSRYPDLEFIRTDTVRSLLDTHRNQGIINVLLSVKERIKNQLTQHILDRRDKNGELMFPRLRHLLVSCWGNYAWDVNVTFRPENHLLVANAEFVSDIVSKYFPNDQPPWQYIIIPCVSTEPKYYILVRVHHLLLSGKDSINIGDLLLVEQRSSTEGVVTQEYTQQSPLTKLFPTPSAIPELWGKLNENLSNAWNEFVCEYDPVESPRALKTLPGAFHVAGLVLISGVSALRELTKRSNGRASKPPMKATALIAAVHRECKRRNLTIPKIIISPLVTVDPRKWPRRMFDIVLSSTTSVVKLPIRIRDELRALLELKRSGHVRVSHTLTWKYAELGQLCARATGEAWRGVVEVYRAPAQLWNDTVRIDDGKRHLLQTVSLCGRKVASWSRPIPRAGLERAARALGVTSTDIALYAATESLRTCLEKARSGTPDAILTTARAATQDFLFAYDLPSPASRRITQKDRVCPCNRQGALAGAWAAQARCGALTRAVPSPFARLTLNMLSRRYAVSYAEINAPSGARQRNTLWGQPVDSVIYWRPPQANISVSLTVIQYADTVRLTVMTDARLSPSHTIPAARWPTAIEHLIAKVDQEIARIAAQSSNIPTIITTRVNTDEQEPVQEESDAGALRPPSTAIVSPPVRRRIHH</sequence>
<dbReference type="Proteomes" id="UP000037510">
    <property type="component" value="Unassembled WGS sequence"/>
</dbReference>
<dbReference type="AlphaFoldDB" id="A0A0L7L268"/>
<accession>A0A0L7L268</accession>
<feature type="compositionally biased region" description="Acidic residues" evidence="1">
    <location>
        <begin position="1027"/>
        <end position="1037"/>
    </location>
</feature>
<dbReference type="Pfam" id="PF06974">
    <property type="entry name" value="WS_DGAT_C"/>
    <property type="match status" value="1"/>
</dbReference>
<protein>
    <recommendedName>
        <fullName evidence="2">O-acyltransferase WSD1 C-terminal domain-containing protein</fullName>
    </recommendedName>
</protein>
<keyword evidence="4" id="KW-1185">Reference proteome</keyword>
<feature type="domain" description="O-acyltransferase WSD1 C-terminal" evidence="2">
    <location>
        <begin position="897"/>
        <end position="982"/>
    </location>
</feature>
<feature type="region of interest" description="Disordered" evidence="1">
    <location>
        <begin position="1"/>
        <end position="37"/>
    </location>
</feature>
<dbReference type="EMBL" id="JTDY01003519">
    <property type="protein sequence ID" value="KOB69421.1"/>
    <property type="molecule type" value="Genomic_DNA"/>
</dbReference>
<dbReference type="STRING" id="104452.A0A0L7L268"/>
<dbReference type="PANTHER" id="PTHR31650:SF23">
    <property type="entry name" value="GH11223P"/>
    <property type="match status" value="1"/>
</dbReference>